<dbReference type="OrthoDB" id="192832at2759"/>
<sequence length="477" mass="50682">MPRSFLKSITVLATSLSFIPSALAAPAAGGYTLATDLSGPSFFEGFYEYTGEDPTNGLVAYQELRAMTTAKFTGLSSRGNPVVGVDDVNAAPNGRHAMRLTSKVTVQPGSLSIFDIHHMPVGCGTWPALWYLGSGQNWPAAGEFDIIEVVNSFPGSPTGYFSAQTMHTSPGCSVQNSTAFQGVLQHSDCNTDNAGLGCSIQASNNYTTGSTTFATAGAGFNANDGGVYVYEWLDSGMTVWMFPRSAIPSDIVAGKPNPQSWTQKPLAKFAGSDCDYTKAFQDMQLIINTDFCGSWAGKPEVWKSSGCAAKTETATCNDYVANNPTAFSSAFWEIASVKIYTSGSAKLGQGPDPNTPTKKRDMEVPRSARMAARGVSDDHSGCADETHLPVSWQRALNATYGGNSTNETIVSESQRRSTSLDLTERAALRTPIVRRSVAPDSGFVEKNTRSETSDASTREVVGWATLAAIGFVIAAIV</sequence>
<feature type="chain" id="PRO_5040387008" evidence="2">
    <location>
        <begin position="25"/>
        <end position="477"/>
    </location>
</feature>
<keyword evidence="4" id="KW-0378">Hydrolase</keyword>
<dbReference type="PANTHER" id="PTHR10963:SF24">
    <property type="entry name" value="GLYCOSIDASE C21B10.07-RELATED"/>
    <property type="match status" value="1"/>
</dbReference>
<dbReference type="EMBL" id="MU003776">
    <property type="protein sequence ID" value="KAF2723479.1"/>
    <property type="molecule type" value="Genomic_DNA"/>
</dbReference>
<feature type="region of interest" description="Disordered" evidence="1">
    <location>
        <begin position="345"/>
        <end position="365"/>
    </location>
</feature>
<dbReference type="PROSITE" id="PS51762">
    <property type="entry name" value="GH16_2"/>
    <property type="match status" value="1"/>
</dbReference>
<dbReference type="GO" id="GO:0009251">
    <property type="term" value="P:glucan catabolic process"/>
    <property type="evidence" value="ECO:0007669"/>
    <property type="project" value="TreeGrafter"/>
</dbReference>
<dbReference type="PANTHER" id="PTHR10963">
    <property type="entry name" value="GLYCOSYL HYDROLASE-RELATED"/>
    <property type="match status" value="1"/>
</dbReference>
<evidence type="ECO:0000256" key="2">
    <source>
        <dbReference type="SAM" id="SignalP"/>
    </source>
</evidence>
<organism evidence="4 5">
    <name type="scientific">Polychaeton citri CBS 116435</name>
    <dbReference type="NCBI Taxonomy" id="1314669"/>
    <lineage>
        <taxon>Eukaryota</taxon>
        <taxon>Fungi</taxon>
        <taxon>Dikarya</taxon>
        <taxon>Ascomycota</taxon>
        <taxon>Pezizomycotina</taxon>
        <taxon>Dothideomycetes</taxon>
        <taxon>Dothideomycetidae</taxon>
        <taxon>Capnodiales</taxon>
        <taxon>Capnodiaceae</taxon>
        <taxon>Polychaeton</taxon>
    </lineage>
</organism>
<dbReference type="InterPro" id="IPR000757">
    <property type="entry name" value="Beta-glucanase-like"/>
</dbReference>
<dbReference type="InterPro" id="IPR013320">
    <property type="entry name" value="ConA-like_dom_sf"/>
</dbReference>
<evidence type="ECO:0000313" key="4">
    <source>
        <dbReference type="EMBL" id="KAF2723479.1"/>
    </source>
</evidence>
<dbReference type="Pfam" id="PF26113">
    <property type="entry name" value="GH16_XgeA"/>
    <property type="match status" value="1"/>
</dbReference>
<dbReference type="Proteomes" id="UP000799441">
    <property type="component" value="Unassembled WGS sequence"/>
</dbReference>
<keyword evidence="5" id="KW-1185">Reference proteome</keyword>
<name>A0A9P4UR26_9PEZI</name>
<proteinExistence type="predicted"/>
<dbReference type="InterPro" id="IPR050546">
    <property type="entry name" value="Glycosyl_Hydrlase_16"/>
</dbReference>
<comment type="caution">
    <text evidence="4">The sequence shown here is derived from an EMBL/GenBank/DDBJ whole genome shotgun (WGS) entry which is preliminary data.</text>
</comment>
<dbReference type="SUPFAM" id="SSF49899">
    <property type="entry name" value="Concanavalin A-like lectins/glucanases"/>
    <property type="match status" value="1"/>
</dbReference>
<evidence type="ECO:0000313" key="5">
    <source>
        <dbReference type="Proteomes" id="UP000799441"/>
    </source>
</evidence>
<gene>
    <name evidence="4" type="ORF">K431DRAFT_282931</name>
</gene>
<accession>A0A9P4UR26</accession>
<feature type="signal peptide" evidence="2">
    <location>
        <begin position="1"/>
        <end position="24"/>
    </location>
</feature>
<keyword evidence="2" id="KW-0732">Signal</keyword>
<reference evidence="4" key="1">
    <citation type="journal article" date="2020" name="Stud. Mycol.">
        <title>101 Dothideomycetes genomes: a test case for predicting lifestyles and emergence of pathogens.</title>
        <authorList>
            <person name="Haridas S."/>
            <person name="Albert R."/>
            <person name="Binder M."/>
            <person name="Bloem J."/>
            <person name="Labutti K."/>
            <person name="Salamov A."/>
            <person name="Andreopoulos B."/>
            <person name="Baker S."/>
            <person name="Barry K."/>
            <person name="Bills G."/>
            <person name="Bluhm B."/>
            <person name="Cannon C."/>
            <person name="Castanera R."/>
            <person name="Culley D."/>
            <person name="Daum C."/>
            <person name="Ezra D."/>
            <person name="Gonzalez J."/>
            <person name="Henrissat B."/>
            <person name="Kuo A."/>
            <person name="Liang C."/>
            <person name="Lipzen A."/>
            <person name="Lutzoni F."/>
            <person name="Magnuson J."/>
            <person name="Mondo S."/>
            <person name="Nolan M."/>
            <person name="Ohm R."/>
            <person name="Pangilinan J."/>
            <person name="Park H.-J."/>
            <person name="Ramirez L."/>
            <person name="Alfaro M."/>
            <person name="Sun H."/>
            <person name="Tritt A."/>
            <person name="Yoshinaga Y."/>
            <person name="Zwiers L.-H."/>
            <person name="Turgeon B."/>
            <person name="Goodwin S."/>
            <person name="Spatafora J."/>
            <person name="Crous P."/>
            <person name="Grigoriev I."/>
        </authorList>
    </citation>
    <scope>NUCLEOTIDE SEQUENCE</scope>
    <source>
        <strain evidence="4">CBS 116435</strain>
    </source>
</reference>
<evidence type="ECO:0000259" key="3">
    <source>
        <dbReference type="PROSITE" id="PS51762"/>
    </source>
</evidence>
<feature type="domain" description="GH16" evidence="3">
    <location>
        <begin position="40"/>
        <end position="328"/>
    </location>
</feature>
<protein>
    <submittedName>
        <fullName evidence="4">Glycoside hydrolase family 16 protein</fullName>
    </submittedName>
</protein>
<dbReference type="AlphaFoldDB" id="A0A9P4UR26"/>
<evidence type="ECO:0000256" key="1">
    <source>
        <dbReference type="SAM" id="MobiDB-lite"/>
    </source>
</evidence>
<dbReference type="Gene3D" id="2.60.120.200">
    <property type="match status" value="1"/>
</dbReference>
<dbReference type="GO" id="GO:0004553">
    <property type="term" value="F:hydrolase activity, hydrolyzing O-glycosyl compounds"/>
    <property type="evidence" value="ECO:0007669"/>
    <property type="project" value="InterPro"/>
</dbReference>